<dbReference type="InterPro" id="IPR012545">
    <property type="entry name" value="DUF1697"/>
</dbReference>
<dbReference type="STRING" id="663278.Ethha_1281"/>
<evidence type="ECO:0000313" key="2">
    <source>
        <dbReference type="Proteomes" id="UP000001551"/>
    </source>
</evidence>
<sequence>MPAYFAAFLRGVNVNGNKIPMDALKTAFTGLGFSGARTVLNTGNVVFASDQPAQELKLLIENGLKSALGYDAPIYLRGVLELEELQNATRALAVPEGCHLYLLLCDDAMLPVELGALFAATPHGKQEQFYPAEGNAFWIVPKGETLSSAFGGKVLGAKQYKARLTSRNWNTIEKIIGLMRQ</sequence>
<dbReference type="RefSeq" id="WP_013485179.1">
    <property type="nucleotide sequence ID" value="NC_014828.1"/>
</dbReference>
<dbReference type="PANTHER" id="PTHR36439:SF1">
    <property type="entry name" value="DUF1697 DOMAIN-CONTAINING PROTEIN"/>
    <property type="match status" value="1"/>
</dbReference>
<dbReference type="Pfam" id="PF08002">
    <property type="entry name" value="DUF1697"/>
    <property type="match status" value="1"/>
</dbReference>
<dbReference type="HOGENOM" id="CLU_106303_3_0_9"/>
<name>E6U5R5_ETHHY</name>
<evidence type="ECO:0008006" key="3">
    <source>
        <dbReference type="Google" id="ProtNLM"/>
    </source>
</evidence>
<dbReference type="PANTHER" id="PTHR36439">
    <property type="entry name" value="BLL4334 PROTEIN"/>
    <property type="match status" value="1"/>
</dbReference>
<reference evidence="1 2" key="1">
    <citation type="submission" date="2010-12" db="EMBL/GenBank/DDBJ databases">
        <title>Complete sequence of Ethanoligenens harbinense YUAN-3.</title>
        <authorList>
            <person name="Lucas S."/>
            <person name="Copeland A."/>
            <person name="Lapidus A."/>
            <person name="Cheng J.-F."/>
            <person name="Bruce D."/>
            <person name="Goodwin L."/>
            <person name="Pitluck S."/>
            <person name="Chertkov O."/>
            <person name="Misra M."/>
            <person name="Detter J.C."/>
            <person name="Han C."/>
            <person name="Tapia R."/>
            <person name="Land M."/>
            <person name="Hauser L."/>
            <person name="Jeffries C."/>
            <person name="Kyrpides N."/>
            <person name="Ivanova N."/>
            <person name="Mikhailova N."/>
            <person name="Wang A."/>
            <person name="Mouttaki H."/>
            <person name="He Z."/>
            <person name="Zhou J."/>
            <person name="Hemme C.L."/>
            <person name="Woyke T."/>
        </authorList>
    </citation>
    <scope>NUCLEOTIDE SEQUENCE [LARGE SCALE GENOMIC DNA]</scope>
    <source>
        <strain evidence="2">DSM 18485 / JCM 12961 / CGMCC 1.5033 / YUAN-3</strain>
    </source>
</reference>
<dbReference type="SUPFAM" id="SSF160379">
    <property type="entry name" value="SP0830-like"/>
    <property type="match status" value="1"/>
</dbReference>
<protein>
    <recommendedName>
        <fullName evidence="3">DUF1697 domain-containing protein</fullName>
    </recommendedName>
</protein>
<dbReference type="PIRSF" id="PIRSF008502">
    <property type="entry name" value="UCP008502"/>
    <property type="match status" value="1"/>
</dbReference>
<dbReference type="KEGG" id="eha:Ethha_1281"/>
<dbReference type="AlphaFoldDB" id="E6U5R5"/>
<dbReference type="eggNOG" id="COG3797">
    <property type="taxonomic scope" value="Bacteria"/>
</dbReference>
<accession>E6U5R5</accession>
<organism evidence="1 2">
    <name type="scientific">Ethanoligenens harbinense (strain DSM 18485 / JCM 12961 / CGMCC 1.5033 / YUAN-3)</name>
    <dbReference type="NCBI Taxonomy" id="663278"/>
    <lineage>
        <taxon>Bacteria</taxon>
        <taxon>Bacillati</taxon>
        <taxon>Bacillota</taxon>
        <taxon>Clostridia</taxon>
        <taxon>Eubacteriales</taxon>
        <taxon>Oscillospiraceae</taxon>
        <taxon>Ethanoligenens</taxon>
    </lineage>
</organism>
<dbReference type="Gene3D" id="3.30.70.1280">
    <property type="entry name" value="SP0830-like domains"/>
    <property type="match status" value="1"/>
</dbReference>
<dbReference type="Proteomes" id="UP000001551">
    <property type="component" value="Chromosome"/>
</dbReference>
<proteinExistence type="predicted"/>
<keyword evidence="2" id="KW-1185">Reference proteome</keyword>
<dbReference type="EMBL" id="CP002400">
    <property type="protein sequence ID" value="ADU26824.1"/>
    <property type="molecule type" value="Genomic_DNA"/>
</dbReference>
<evidence type="ECO:0000313" key="1">
    <source>
        <dbReference type="EMBL" id="ADU26824.1"/>
    </source>
</evidence>
<gene>
    <name evidence="1" type="ordered locus">Ethha_1281</name>
</gene>